<dbReference type="EMBL" id="CP013189">
    <property type="protein sequence ID" value="ALO46601.1"/>
    <property type="molecule type" value="Genomic_DNA"/>
</dbReference>
<accession>A0A0S2KEE2</accession>
<evidence type="ECO:0000313" key="2">
    <source>
        <dbReference type="Proteomes" id="UP000065641"/>
    </source>
</evidence>
<organism evidence="1 2">
    <name type="scientific">Pseudohongiella spirulinae</name>
    <dbReference type="NCBI Taxonomy" id="1249552"/>
    <lineage>
        <taxon>Bacteria</taxon>
        <taxon>Pseudomonadati</taxon>
        <taxon>Pseudomonadota</taxon>
        <taxon>Gammaproteobacteria</taxon>
        <taxon>Pseudomonadales</taxon>
        <taxon>Pseudohongiellaceae</taxon>
        <taxon>Pseudohongiella</taxon>
    </lineage>
</organism>
<keyword evidence="2" id="KW-1185">Reference proteome</keyword>
<proteinExistence type="predicted"/>
<name>A0A0S2KEE2_9GAMM</name>
<dbReference type="KEGG" id="pspi:PS2015_1959"/>
<gene>
    <name evidence="1" type="ORF">PS2015_1959</name>
</gene>
<dbReference type="STRING" id="1249552.PS2015_1959"/>
<dbReference type="AlphaFoldDB" id="A0A0S2KEE2"/>
<evidence type="ECO:0000313" key="1">
    <source>
        <dbReference type="EMBL" id="ALO46601.1"/>
    </source>
</evidence>
<protein>
    <submittedName>
        <fullName evidence="1">Uncharacterized protein</fullName>
    </submittedName>
</protein>
<reference evidence="1 2" key="1">
    <citation type="submission" date="2015-11" db="EMBL/GenBank/DDBJ databases">
        <authorList>
            <person name="Zhang Y."/>
            <person name="Guo Z."/>
        </authorList>
    </citation>
    <scope>NUCLEOTIDE SEQUENCE [LARGE SCALE GENOMIC DNA]</scope>
    <source>
        <strain evidence="1 2">KCTC 32221</strain>
    </source>
</reference>
<dbReference type="Proteomes" id="UP000065641">
    <property type="component" value="Chromosome"/>
</dbReference>
<sequence>MINEVGEKPINMFRFCASEEHDSRSWLYAPGMICLDSAQDKWAMAASGGHIMIIAEGKDPHTNPYSSSADKFAEEKTALLLRPMRSIIDRGQDQSRWVDIWRLDLPAIAPCEICRGEGVLSGPCDLCHRHEDEDCHKCKATGMADQSVSLIDRDFNLEYIRLLQQELPHCRLYITPNNLSFGGCFIEFRGGFGCLMPLNRPYDIHHATFSMTAVAS</sequence>
<dbReference type="RefSeq" id="WP_058022075.1">
    <property type="nucleotide sequence ID" value="NZ_CP013189.1"/>
</dbReference>